<dbReference type="GO" id="GO:0043590">
    <property type="term" value="C:bacterial nucleoid"/>
    <property type="evidence" value="ECO:0007669"/>
    <property type="project" value="TreeGrafter"/>
</dbReference>
<dbReference type="HAMAP" id="MF_00194">
    <property type="entry name" value="RdgC"/>
    <property type="match status" value="1"/>
</dbReference>
<comment type="similarity">
    <text evidence="2 6">Belongs to the RdgC family.</text>
</comment>
<dbReference type="STRING" id="658219.SAMN05216212_0177"/>
<dbReference type="GO" id="GO:0000018">
    <property type="term" value="P:regulation of DNA recombination"/>
    <property type="evidence" value="ECO:0007669"/>
    <property type="project" value="TreeGrafter"/>
</dbReference>
<proteinExistence type="inferred from homology"/>
<evidence type="ECO:0000256" key="6">
    <source>
        <dbReference type="HAMAP-Rule" id="MF_00194"/>
    </source>
</evidence>
<dbReference type="NCBIfam" id="NF001464">
    <property type="entry name" value="PRK00321.1-5"/>
    <property type="match status" value="1"/>
</dbReference>
<dbReference type="PANTHER" id="PTHR38103:SF1">
    <property type="entry name" value="RECOMBINATION-ASSOCIATED PROTEIN RDGC"/>
    <property type="match status" value="1"/>
</dbReference>
<accession>A0A1G8UL91</accession>
<keyword evidence="5 6" id="KW-0233">DNA recombination</keyword>
<evidence type="ECO:0000256" key="1">
    <source>
        <dbReference type="ARBA" id="ARBA00004453"/>
    </source>
</evidence>
<dbReference type="GO" id="GO:0006310">
    <property type="term" value="P:DNA recombination"/>
    <property type="evidence" value="ECO:0007669"/>
    <property type="project" value="UniProtKB-UniRule"/>
</dbReference>
<evidence type="ECO:0000256" key="2">
    <source>
        <dbReference type="ARBA" id="ARBA00008657"/>
    </source>
</evidence>
<gene>
    <name evidence="6" type="primary">rdgC</name>
    <name evidence="7" type="ORF">SAMN05216212_0177</name>
</gene>
<comment type="subcellular location">
    <subcellularLocation>
        <location evidence="1 6">Cytoplasm</location>
        <location evidence="1 6">Nucleoid</location>
    </subcellularLocation>
</comment>
<dbReference type="EMBL" id="FNFH01000001">
    <property type="protein sequence ID" value="SDJ54543.1"/>
    <property type="molecule type" value="Genomic_DNA"/>
</dbReference>
<protein>
    <recommendedName>
        <fullName evidence="3 6">Recombination-associated protein RdgC</fullName>
    </recommendedName>
</protein>
<evidence type="ECO:0000256" key="3">
    <source>
        <dbReference type="ARBA" id="ARBA00022296"/>
    </source>
</evidence>
<dbReference type="Pfam" id="PF04381">
    <property type="entry name" value="RdgC"/>
    <property type="match status" value="1"/>
</dbReference>
<name>A0A1G8UL91_9GAMM</name>
<dbReference type="RefSeq" id="WP_091506540.1">
    <property type="nucleotide sequence ID" value="NZ_FNFH01000001.1"/>
</dbReference>
<dbReference type="PANTHER" id="PTHR38103">
    <property type="entry name" value="RECOMBINATION-ASSOCIATED PROTEIN RDGC"/>
    <property type="match status" value="1"/>
</dbReference>
<reference evidence="8" key="1">
    <citation type="submission" date="2016-10" db="EMBL/GenBank/DDBJ databases">
        <authorList>
            <person name="Varghese N."/>
            <person name="Submissions S."/>
        </authorList>
    </citation>
    <scope>NUCLEOTIDE SEQUENCE [LARGE SCALE GENOMIC DNA]</scope>
    <source>
        <strain evidence="8">CGMCC 1.10658</strain>
    </source>
</reference>
<keyword evidence="8" id="KW-1185">Reference proteome</keyword>
<dbReference type="GO" id="GO:0005737">
    <property type="term" value="C:cytoplasm"/>
    <property type="evidence" value="ECO:0007669"/>
    <property type="project" value="UniProtKB-UniRule"/>
</dbReference>
<dbReference type="OrthoDB" id="5290530at2"/>
<dbReference type="InterPro" id="IPR007476">
    <property type="entry name" value="RdgC"/>
</dbReference>
<sequence length="330" mass="36699">MWFKNLRVYRLTKEFDLTAEKLNELLEPGLFVPCGSQDAARYGWVPPLGRHGSELVHSTNGYLMVCAKKQEKVLPAGVINEKVEEMAQAISQKEGRQVGRKERQNLKDEVLMEMRPKAFARSRLQYAYIAPRDGWVVVDAASASAAEELLENLREAISSLAVVPLAAKNLPQQAMTHWLHAPETPAHFEFGHECELRDPKDSGSVIRCKNQDLCAEEIHNHLVAGMQVHKLGLTWRGGVEFIVDDQLSLKRVKFSDELIEKADSADADNAAQRFDADFSVMTLEISALLTDLLAAFGGANTETTSVEEIVARASRAEAEQPSAEVEELVF</sequence>
<organism evidence="7 8">
    <name type="scientific">Microbulbifer yueqingensis</name>
    <dbReference type="NCBI Taxonomy" id="658219"/>
    <lineage>
        <taxon>Bacteria</taxon>
        <taxon>Pseudomonadati</taxon>
        <taxon>Pseudomonadota</taxon>
        <taxon>Gammaproteobacteria</taxon>
        <taxon>Cellvibrionales</taxon>
        <taxon>Microbulbiferaceae</taxon>
        <taxon>Microbulbifer</taxon>
    </lineage>
</organism>
<evidence type="ECO:0000256" key="4">
    <source>
        <dbReference type="ARBA" id="ARBA00022490"/>
    </source>
</evidence>
<evidence type="ECO:0000313" key="7">
    <source>
        <dbReference type="EMBL" id="SDJ54543.1"/>
    </source>
</evidence>
<dbReference type="NCBIfam" id="NF001462">
    <property type="entry name" value="PRK00321.1-3"/>
    <property type="match status" value="1"/>
</dbReference>
<dbReference type="AlphaFoldDB" id="A0A1G8UL91"/>
<comment type="function">
    <text evidence="6">May be involved in recombination.</text>
</comment>
<dbReference type="Proteomes" id="UP000199305">
    <property type="component" value="Unassembled WGS sequence"/>
</dbReference>
<keyword evidence="4 6" id="KW-0963">Cytoplasm</keyword>
<evidence type="ECO:0000256" key="5">
    <source>
        <dbReference type="ARBA" id="ARBA00023172"/>
    </source>
</evidence>
<evidence type="ECO:0000313" key="8">
    <source>
        <dbReference type="Proteomes" id="UP000199305"/>
    </source>
</evidence>
<dbReference type="GO" id="GO:0003690">
    <property type="term" value="F:double-stranded DNA binding"/>
    <property type="evidence" value="ECO:0007669"/>
    <property type="project" value="TreeGrafter"/>
</dbReference>